<reference evidence="3 4" key="1">
    <citation type="submission" date="2024-01" db="EMBL/GenBank/DDBJ databases">
        <title>A draft genome for the cacao thread blight pathogen Marasmiellus scandens.</title>
        <authorList>
            <person name="Baruah I.K."/>
            <person name="Leung J."/>
            <person name="Bukari Y."/>
            <person name="Amoako-Attah I."/>
            <person name="Meinhardt L.W."/>
            <person name="Bailey B.A."/>
            <person name="Cohen S.P."/>
        </authorList>
    </citation>
    <scope>NUCLEOTIDE SEQUENCE [LARGE SCALE GENOMIC DNA]</scope>
    <source>
        <strain evidence="3 4">GH-19</strain>
    </source>
</reference>
<feature type="region of interest" description="Disordered" evidence="1">
    <location>
        <begin position="1"/>
        <end position="33"/>
    </location>
</feature>
<accession>A0ABR1JEG1</accession>
<dbReference type="PANTHER" id="PTHR39461">
    <property type="entry name" value="LEA DOMAIN PROTEIN (AFU_ORTHOLOGUE AFUA_8G04920)"/>
    <property type="match status" value="1"/>
</dbReference>
<organism evidence="3 4">
    <name type="scientific">Marasmiellus scandens</name>
    <dbReference type="NCBI Taxonomy" id="2682957"/>
    <lineage>
        <taxon>Eukaryota</taxon>
        <taxon>Fungi</taxon>
        <taxon>Dikarya</taxon>
        <taxon>Basidiomycota</taxon>
        <taxon>Agaricomycotina</taxon>
        <taxon>Agaricomycetes</taxon>
        <taxon>Agaricomycetidae</taxon>
        <taxon>Agaricales</taxon>
        <taxon>Marasmiineae</taxon>
        <taxon>Omphalotaceae</taxon>
        <taxon>Marasmiellus</taxon>
    </lineage>
</organism>
<dbReference type="InterPro" id="IPR054256">
    <property type="entry name" value="DUF6987"/>
</dbReference>
<evidence type="ECO:0000313" key="3">
    <source>
        <dbReference type="EMBL" id="KAK7456456.1"/>
    </source>
</evidence>
<dbReference type="Pfam" id="PF22485">
    <property type="entry name" value="DUF6987"/>
    <property type="match status" value="1"/>
</dbReference>
<dbReference type="Proteomes" id="UP001498398">
    <property type="component" value="Unassembled WGS sequence"/>
</dbReference>
<keyword evidence="4" id="KW-1185">Reference proteome</keyword>
<evidence type="ECO:0000256" key="1">
    <source>
        <dbReference type="SAM" id="MobiDB-lite"/>
    </source>
</evidence>
<evidence type="ECO:0000259" key="2">
    <source>
        <dbReference type="Pfam" id="PF22485"/>
    </source>
</evidence>
<feature type="compositionally biased region" description="Basic and acidic residues" evidence="1">
    <location>
        <begin position="24"/>
        <end position="33"/>
    </location>
</feature>
<sequence length="234" mass="25676">MSEIDFQQLRDQAENPPAPSESSADERTEDQKKADAELANRLSALIEDANSRVVPLCQMIRKHIENMEARKEEDRNEQELVDAVRPLLQQAEKILNETQGSIKGADPDNRLTNKAKRHMQTHKATPEEQRLAQALKVLLEEVGGTIEWARDKLDSFPKAKKDLGPLLDALSQPLTQIVGGVMMLLAGVLNLLGNLLSGLGLDSLLKGIVAATGLDKIYTGLGLGKWLNSGKSNK</sequence>
<proteinExistence type="predicted"/>
<protein>
    <recommendedName>
        <fullName evidence="2">DUF6987 domain-containing protein</fullName>
    </recommendedName>
</protein>
<dbReference type="PANTHER" id="PTHR39461:SF1">
    <property type="entry name" value="LEA DOMAIN PROTEIN (AFU_ORTHOLOGUE AFUA_8G04920)"/>
    <property type="match status" value="1"/>
</dbReference>
<feature type="domain" description="DUF6987" evidence="2">
    <location>
        <begin position="27"/>
        <end position="225"/>
    </location>
</feature>
<dbReference type="EMBL" id="JBANRG010000021">
    <property type="protein sequence ID" value="KAK7456456.1"/>
    <property type="molecule type" value="Genomic_DNA"/>
</dbReference>
<gene>
    <name evidence="3" type="ORF">VKT23_010705</name>
</gene>
<name>A0ABR1JEG1_9AGAR</name>
<evidence type="ECO:0000313" key="4">
    <source>
        <dbReference type="Proteomes" id="UP001498398"/>
    </source>
</evidence>
<comment type="caution">
    <text evidence="3">The sequence shown here is derived from an EMBL/GenBank/DDBJ whole genome shotgun (WGS) entry which is preliminary data.</text>
</comment>